<sequence length="125" mass="13961">MEDGDYWWLQINKELVGYWPAKLFSSLGKGATEVLWGGEIVNEKTGGKHTSTDMGSGHFANEGYRKASYFRNLMTVDKTNTLREPQGVYPTVTNDNCYSIKEGRNGTSWGFNFFYGGPGLNAKCP</sequence>
<dbReference type="Pfam" id="PF03080">
    <property type="entry name" value="Neprosin"/>
    <property type="match status" value="1"/>
</dbReference>
<evidence type="ECO:0000259" key="1">
    <source>
        <dbReference type="PROSITE" id="PS52045"/>
    </source>
</evidence>
<protein>
    <recommendedName>
        <fullName evidence="1">Neprosin PEP catalytic domain-containing protein</fullName>
    </recommendedName>
</protein>
<feature type="domain" description="Neprosin PEP catalytic" evidence="1">
    <location>
        <begin position="1"/>
        <end position="125"/>
    </location>
</feature>
<dbReference type="InterPro" id="IPR053168">
    <property type="entry name" value="Glutamic_endopeptidase"/>
</dbReference>
<dbReference type="PANTHER" id="PTHR31589">
    <property type="entry name" value="PROTEIN, PUTATIVE (DUF239)-RELATED-RELATED"/>
    <property type="match status" value="1"/>
</dbReference>
<dbReference type="EMBL" id="JAAMPC010000002">
    <property type="protein sequence ID" value="KAG2326145.1"/>
    <property type="molecule type" value="Genomic_DNA"/>
</dbReference>
<evidence type="ECO:0000313" key="2">
    <source>
        <dbReference type="EMBL" id="KAG2326145.1"/>
    </source>
</evidence>
<dbReference type="Proteomes" id="UP000886595">
    <property type="component" value="Unassembled WGS sequence"/>
</dbReference>
<dbReference type="InterPro" id="IPR004314">
    <property type="entry name" value="Neprosin"/>
</dbReference>
<reference evidence="2 3" key="1">
    <citation type="submission" date="2020-02" db="EMBL/GenBank/DDBJ databases">
        <authorList>
            <person name="Ma Q."/>
            <person name="Huang Y."/>
            <person name="Song X."/>
            <person name="Pei D."/>
        </authorList>
    </citation>
    <scope>NUCLEOTIDE SEQUENCE [LARGE SCALE GENOMIC DNA]</scope>
    <source>
        <strain evidence="2">Sxm20200214</strain>
        <tissue evidence="2">Leaf</tissue>
    </source>
</reference>
<evidence type="ECO:0000313" key="3">
    <source>
        <dbReference type="Proteomes" id="UP000886595"/>
    </source>
</evidence>
<accession>A0A8X7WC48</accession>
<dbReference type="AlphaFoldDB" id="A0A8X7WC48"/>
<dbReference type="OrthoDB" id="1102047at2759"/>
<organism evidence="2 3">
    <name type="scientific">Brassica carinata</name>
    <name type="common">Ethiopian mustard</name>
    <name type="synonym">Abyssinian cabbage</name>
    <dbReference type="NCBI Taxonomy" id="52824"/>
    <lineage>
        <taxon>Eukaryota</taxon>
        <taxon>Viridiplantae</taxon>
        <taxon>Streptophyta</taxon>
        <taxon>Embryophyta</taxon>
        <taxon>Tracheophyta</taxon>
        <taxon>Spermatophyta</taxon>
        <taxon>Magnoliopsida</taxon>
        <taxon>eudicotyledons</taxon>
        <taxon>Gunneridae</taxon>
        <taxon>Pentapetalae</taxon>
        <taxon>rosids</taxon>
        <taxon>malvids</taxon>
        <taxon>Brassicales</taxon>
        <taxon>Brassicaceae</taxon>
        <taxon>Brassiceae</taxon>
        <taxon>Brassica</taxon>
    </lineage>
</organism>
<gene>
    <name evidence="2" type="ORF">Bca52824_008873</name>
</gene>
<keyword evidence="3" id="KW-1185">Reference proteome</keyword>
<comment type="caution">
    <text evidence="2">The sequence shown here is derived from an EMBL/GenBank/DDBJ whole genome shotgun (WGS) entry which is preliminary data.</text>
</comment>
<proteinExistence type="predicted"/>
<name>A0A8X7WC48_BRACI</name>
<dbReference type="PANTHER" id="PTHR31589:SF128">
    <property type="entry name" value="NEPROSIN DOMAIN-CONTAINING PROTEIN"/>
    <property type="match status" value="1"/>
</dbReference>
<dbReference type="PROSITE" id="PS52045">
    <property type="entry name" value="NEPROSIN_PEP_CD"/>
    <property type="match status" value="1"/>
</dbReference>